<gene>
    <name evidence="8" type="ORF">H105_02786</name>
</gene>
<evidence type="ECO:0000256" key="4">
    <source>
        <dbReference type="ARBA" id="ARBA00022946"/>
    </source>
</evidence>
<dbReference type="InterPro" id="IPR011009">
    <property type="entry name" value="Kinase-like_dom_sf"/>
</dbReference>
<dbReference type="OrthoDB" id="2831558at2759"/>
<dbReference type="InterPro" id="IPR051035">
    <property type="entry name" value="Mito_inheritance_9"/>
</dbReference>
<evidence type="ECO:0000259" key="7">
    <source>
        <dbReference type="Pfam" id="PF01636"/>
    </source>
</evidence>
<keyword evidence="9" id="KW-1185">Reference proteome</keyword>
<organism evidence="8 9">
    <name type="scientific">Trichophyton soudanense CBS 452.61</name>
    <dbReference type="NCBI Taxonomy" id="1215331"/>
    <lineage>
        <taxon>Eukaryota</taxon>
        <taxon>Fungi</taxon>
        <taxon>Dikarya</taxon>
        <taxon>Ascomycota</taxon>
        <taxon>Pezizomycotina</taxon>
        <taxon>Eurotiomycetes</taxon>
        <taxon>Eurotiomycetidae</taxon>
        <taxon>Onygenales</taxon>
        <taxon>Arthrodermataceae</taxon>
        <taxon>Trichophyton</taxon>
    </lineage>
</organism>
<feature type="domain" description="Aminoglycoside phosphotransferase" evidence="7">
    <location>
        <begin position="83"/>
        <end position="328"/>
    </location>
</feature>
<keyword evidence="4" id="KW-0809">Transit peptide</keyword>
<dbReference type="EMBL" id="KK208806">
    <property type="protein sequence ID" value="EZF75591.1"/>
    <property type="molecule type" value="Genomic_DNA"/>
</dbReference>
<evidence type="ECO:0000256" key="3">
    <source>
        <dbReference type="ARBA" id="ARBA00016197"/>
    </source>
</evidence>
<dbReference type="PANTHER" id="PTHR36091:SF1">
    <property type="entry name" value="ALTERED INHERITANCE OF MITOCHONDRIA PROTEIN 9, MITOCHONDRIAL"/>
    <property type="match status" value="1"/>
</dbReference>
<keyword evidence="5" id="KW-0496">Mitochondrion</keyword>
<comment type="similarity">
    <text evidence="2">Belongs to the AIM9 family.</text>
</comment>
<dbReference type="InterPro" id="IPR002575">
    <property type="entry name" value="Aminoglycoside_PTrfase"/>
</dbReference>
<comment type="subcellular location">
    <subcellularLocation>
        <location evidence="1">Mitochondrion</location>
    </subcellularLocation>
</comment>
<sequence>MSRVSSFSALQRVSGFSRAFLSIRQRGHPSNDWNSCESLFSFTRGRFVVDEADQVARRYVKFNMNELARIAAQSIGAKFCIDIQKCPDGMYNKCYVLTMDDGKEVIAKVPNPNAGRPHFTTASEVATMDFARNVLGTPAPKVYTWDSCATNPVGVEYIIMEKIPGIQLRQVWSHMKLVEKMNLCLDLARYQSAWLSVTFSRFGGLYYTQDAQDLNPGQKTHLYIDEKGRSVHDYYKAIGHREKLAISTLGTLPKQTVMVCGPSLYQPDRSKKLSTVEWYLQIVDALIPTESGSITTPCLWHDDLHDENIFVDPSNPSKVAGIIDWQSVNILPLLDHNPDASFIDYDGPEPENLDRPELDNIDDLSESEKVEAVRKFHQKALFIASRKIMLKKVPKTYDAIEYQRTESYDLLVLARRLLEFGEAHFHALVVELREAWAGLPANNTNMNHTKAFPITPTKDQIAEIRIDCQNAIRGMQIMNDFKVRLGPLWPDKDAVGHEQYNATKDALRVLREEIIQEFGKSEADKIGIKHQWPFDG</sequence>
<protein>
    <recommendedName>
        <fullName evidence="3">Altered inheritance of mitochondria protein 9, mitochondrial</fullName>
    </recommendedName>
    <alternativeName>
        <fullName evidence="6">Found in mitochondrial proteome protein 29</fullName>
    </alternativeName>
</protein>
<reference evidence="8 9" key="1">
    <citation type="submission" date="2014-02" db="EMBL/GenBank/DDBJ databases">
        <title>The Genome Sequence of Trichophyton rubrum (morphotype soudanense) CBS 452.61.</title>
        <authorList>
            <consortium name="The Broad Institute Genomics Platform"/>
            <person name="Cuomo C.A."/>
            <person name="White T.C."/>
            <person name="Graser Y."/>
            <person name="Martinez-Rossi N."/>
            <person name="Heitman J."/>
            <person name="Young S.K."/>
            <person name="Zeng Q."/>
            <person name="Gargeya S."/>
            <person name="Abouelleil A."/>
            <person name="Alvarado L."/>
            <person name="Chapman S.B."/>
            <person name="Gainer-Dewar J."/>
            <person name="Goldberg J."/>
            <person name="Griggs A."/>
            <person name="Gujja S."/>
            <person name="Hansen M."/>
            <person name="Howarth C."/>
            <person name="Imamovic A."/>
            <person name="Larimer J."/>
            <person name="Martinez D."/>
            <person name="Murphy C."/>
            <person name="Pearson M.D."/>
            <person name="Persinoti G."/>
            <person name="Poon T."/>
            <person name="Priest M."/>
            <person name="Roberts A.D."/>
            <person name="Saif S."/>
            <person name="Shea T.D."/>
            <person name="Sykes S.N."/>
            <person name="Wortman J."/>
            <person name="Nusbaum C."/>
            <person name="Birren B."/>
        </authorList>
    </citation>
    <scope>NUCLEOTIDE SEQUENCE [LARGE SCALE GENOMIC DNA]</scope>
    <source>
        <strain evidence="8 9">CBS 452.61</strain>
    </source>
</reference>
<evidence type="ECO:0000313" key="8">
    <source>
        <dbReference type="EMBL" id="EZF75591.1"/>
    </source>
</evidence>
<evidence type="ECO:0000256" key="1">
    <source>
        <dbReference type="ARBA" id="ARBA00004173"/>
    </source>
</evidence>
<dbReference type="GO" id="GO:0005739">
    <property type="term" value="C:mitochondrion"/>
    <property type="evidence" value="ECO:0007669"/>
    <property type="project" value="UniProtKB-SubCell"/>
</dbReference>
<evidence type="ECO:0000256" key="6">
    <source>
        <dbReference type="ARBA" id="ARBA00031849"/>
    </source>
</evidence>
<accession>A0A022XZ93</accession>
<dbReference type="Proteomes" id="UP000023623">
    <property type="component" value="Unassembled WGS sequence"/>
</dbReference>
<dbReference type="SUPFAM" id="SSF56112">
    <property type="entry name" value="Protein kinase-like (PK-like)"/>
    <property type="match status" value="1"/>
</dbReference>
<dbReference type="AlphaFoldDB" id="A0A022XZ93"/>
<dbReference type="HOGENOM" id="CLU_019189_13_0_1"/>
<dbReference type="Pfam" id="PF01636">
    <property type="entry name" value="APH"/>
    <property type="match status" value="1"/>
</dbReference>
<name>A0A022XZ93_TRISD</name>
<proteinExistence type="inferred from homology"/>
<evidence type="ECO:0000256" key="5">
    <source>
        <dbReference type="ARBA" id="ARBA00023128"/>
    </source>
</evidence>
<evidence type="ECO:0000313" key="9">
    <source>
        <dbReference type="Proteomes" id="UP000023623"/>
    </source>
</evidence>
<evidence type="ECO:0000256" key="2">
    <source>
        <dbReference type="ARBA" id="ARBA00005543"/>
    </source>
</evidence>
<dbReference type="PANTHER" id="PTHR36091">
    <property type="entry name" value="ALTERED INHERITANCE OF MITOCHONDRIA PROTEIN 9, MITOCHONDRIAL"/>
    <property type="match status" value="1"/>
</dbReference>
<dbReference type="Gene3D" id="3.90.1200.10">
    <property type="match status" value="1"/>
</dbReference>